<dbReference type="InterPro" id="IPR013105">
    <property type="entry name" value="TPR_2"/>
</dbReference>
<dbReference type="PANTHER" id="PTHR46224">
    <property type="entry name" value="ANKYRIN REPEAT FAMILY PROTEIN"/>
    <property type="match status" value="1"/>
</dbReference>
<keyword evidence="6" id="KW-1185">Reference proteome</keyword>
<feature type="repeat" description="ANK" evidence="3">
    <location>
        <begin position="51"/>
        <end position="95"/>
    </location>
</feature>
<evidence type="ECO:0000313" key="5">
    <source>
        <dbReference type="EMBL" id="KAF8692211.1"/>
    </source>
</evidence>
<dbReference type="SUPFAM" id="SSF48452">
    <property type="entry name" value="TPR-like"/>
    <property type="match status" value="1"/>
</dbReference>
<evidence type="ECO:0000256" key="3">
    <source>
        <dbReference type="PROSITE-ProRule" id="PRU00023"/>
    </source>
</evidence>
<dbReference type="PRINTS" id="PR01415">
    <property type="entry name" value="ANKYRIN"/>
</dbReference>
<evidence type="ECO:0000313" key="6">
    <source>
        <dbReference type="Proteomes" id="UP000636709"/>
    </source>
</evidence>
<keyword evidence="1" id="KW-0677">Repeat</keyword>
<dbReference type="OrthoDB" id="684759at2759"/>
<feature type="repeat" description="ANK" evidence="3">
    <location>
        <begin position="18"/>
        <end position="50"/>
    </location>
</feature>
<keyword evidence="3" id="KW-0040">ANK repeat</keyword>
<dbReference type="InterPro" id="IPR002110">
    <property type="entry name" value="Ankyrin_rpt"/>
</dbReference>
<evidence type="ECO:0000256" key="1">
    <source>
        <dbReference type="ARBA" id="ARBA00022737"/>
    </source>
</evidence>
<dbReference type="InterPro" id="IPR051616">
    <property type="entry name" value="Cul2-RING_E3_ligase_SR"/>
</dbReference>
<dbReference type="Gene3D" id="1.25.40.20">
    <property type="entry name" value="Ankyrin repeat-containing domain"/>
    <property type="match status" value="2"/>
</dbReference>
<name>A0A835B9T2_9POAL</name>
<comment type="caution">
    <text evidence="5">The sequence shown here is derived from an EMBL/GenBank/DDBJ whole genome shotgun (WGS) entry which is preliminary data.</text>
</comment>
<dbReference type="Gene3D" id="1.25.40.10">
    <property type="entry name" value="Tetratricopeptide repeat domain"/>
    <property type="match status" value="1"/>
</dbReference>
<dbReference type="SMART" id="SM00248">
    <property type="entry name" value="ANK"/>
    <property type="match status" value="6"/>
</dbReference>
<reference evidence="5" key="1">
    <citation type="submission" date="2020-07" db="EMBL/GenBank/DDBJ databases">
        <title>Genome sequence and genetic diversity analysis of an under-domesticated orphan crop, white fonio (Digitaria exilis).</title>
        <authorList>
            <person name="Bennetzen J.L."/>
            <person name="Chen S."/>
            <person name="Ma X."/>
            <person name="Wang X."/>
            <person name="Yssel A.E.J."/>
            <person name="Chaluvadi S.R."/>
            <person name="Johnson M."/>
            <person name="Gangashetty P."/>
            <person name="Hamidou F."/>
            <person name="Sanogo M.D."/>
            <person name="Zwaenepoel A."/>
            <person name="Wallace J."/>
            <person name="Van De Peer Y."/>
            <person name="Van Deynze A."/>
        </authorList>
    </citation>
    <scope>NUCLEOTIDE SEQUENCE</scope>
    <source>
        <tissue evidence="5">Leaves</tissue>
    </source>
</reference>
<dbReference type="InterPro" id="IPR019734">
    <property type="entry name" value="TPR_rpt"/>
</dbReference>
<dbReference type="Proteomes" id="UP000636709">
    <property type="component" value="Unassembled WGS sequence"/>
</dbReference>
<dbReference type="PROSITE" id="PS50005">
    <property type="entry name" value="TPR"/>
    <property type="match status" value="1"/>
</dbReference>
<feature type="repeat" description="ANK" evidence="3">
    <location>
        <begin position="96"/>
        <end position="124"/>
    </location>
</feature>
<feature type="repeat" description="ANK" evidence="3">
    <location>
        <begin position="129"/>
        <end position="161"/>
    </location>
</feature>
<proteinExistence type="predicted"/>
<dbReference type="SMART" id="SM00028">
    <property type="entry name" value="TPR"/>
    <property type="match status" value="3"/>
</dbReference>
<protein>
    <submittedName>
        <fullName evidence="5">Uncharacterized protein</fullName>
    </submittedName>
</protein>
<dbReference type="EMBL" id="JACEFO010001947">
    <property type="protein sequence ID" value="KAF8692211.1"/>
    <property type="molecule type" value="Genomic_DNA"/>
</dbReference>
<dbReference type="PROSITE" id="PS50297">
    <property type="entry name" value="ANK_REP_REGION"/>
    <property type="match status" value="4"/>
</dbReference>
<dbReference type="InterPro" id="IPR036770">
    <property type="entry name" value="Ankyrin_rpt-contain_sf"/>
</dbReference>
<evidence type="ECO:0000256" key="2">
    <source>
        <dbReference type="ARBA" id="ARBA00022803"/>
    </source>
</evidence>
<dbReference type="PROSITE" id="PS50088">
    <property type="entry name" value="ANK_REPEAT"/>
    <property type="match status" value="5"/>
</dbReference>
<dbReference type="Pfam" id="PF07719">
    <property type="entry name" value="TPR_2"/>
    <property type="match status" value="1"/>
</dbReference>
<gene>
    <name evidence="5" type="ORF">HU200_039814</name>
</gene>
<dbReference type="Pfam" id="PF12796">
    <property type="entry name" value="Ank_2"/>
    <property type="match status" value="3"/>
</dbReference>
<evidence type="ECO:0000256" key="4">
    <source>
        <dbReference type="PROSITE-ProRule" id="PRU00339"/>
    </source>
</evidence>
<dbReference type="SUPFAM" id="SSF48403">
    <property type="entry name" value="Ankyrin repeat"/>
    <property type="match status" value="1"/>
</dbReference>
<organism evidence="5 6">
    <name type="scientific">Digitaria exilis</name>
    <dbReference type="NCBI Taxonomy" id="1010633"/>
    <lineage>
        <taxon>Eukaryota</taxon>
        <taxon>Viridiplantae</taxon>
        <taxon>Streptophyta</taxon>
        <taxon>Embryophyta</taxon>
        <taxon>Tracheophyta</taxon>
        <taxon>Spermatophyta</taxon>
        <taxon>Magnoliopsida</taxon>
        <taxon>Liliopsida</taxon>
        <taxon>Poales</taxon>
        <taxon>Poaceae</taxon>
        <taxon>PACMAD clade</taxon>
        <taxon>Panicoideae</taxon>
        <taxon>Panicodae</taxon>
        <taxon>Paniceae</taxon>
        <taxon>Anthephorinae</taxon>
        <taxon>Digitaria</taxon>
    </lineage>
</organism>
<dbReference type="AlphaFoldDB" id="A0A835B9T2"/>
<feature type="repeat" description="TPR" evidence="4">
    <location>
        <begin position="318"/>
        <end position="351"/>
    </location>
</feature>
<keyword evidence="2 4" id="KW-0802">TPR repeat</keyword>
<feature type="repeat" description="ANK" evidence="3">
    <location>
        <begin position="162"/>
        <end position="194"/>
    </location>
</feature>
<accession>A0A835B9T2</accession>
<dbReference type="InterPro" id="IPR011990">
    <property type="entry name" value="TPR-like_helical_dom_sf"/>
</dbReference>
<dbReference type="PANTHER" id="PTHR46224:SF57">
    <property type="entry name" value="ANKYRIN-LIKE PROTEIN"/>
    <property type="match status" value="1"/>
</dbReference>
<sequence length="388" mass="42308">MGATRCTSPRPTVTWRSAGQTPIFRAANEGEVSALRYLLDHGGDPAIPDSLGFTPLHMAAESGAPNLPFYGSLACHHEAVRLLLSRGVVVDCLNNRLVTPLHSAARKGHHQSLKLLLERGADPNRTFLSVYSPLLMACEAHSLECVKLLVEAGADLNFVKPYGSSPLIEVTREGLTDIVKFLLEAGADPNICDNFEKNPIIYAARAGRRDLVEILFPHTKPIASVPNWNVDGIICTMKHVPSISLGPGSIADLKIRGNEAFAKGDYAGALYFYGLALHILPRDATLLDNRSLCWLRVGDGKNALSDAQQCRVIRPRWSKAWYREGSALRLLKNYKGAADAFVEALKLDPTSDEIKTALRQCTGLSFKSDAVFAVISFHTTLLSMDGIH</sequence>